<dbReference type="Pfam" id="PF06283">
    <property type="entry name" value="ThuA"/>
    <property type="match status" value="1"/>
</dbReference>
<protein>
    <submittedName>
        <fullName evidence="2">ThuA domain-containing protein</fullName>
    </submittedName>
</protein>
<evidence type="ECO:0000313" key="2">
    <source>
        <dbReference type="EMBL" id="MFD1677096.1"/>
    </source>
</evidence>
<dbReference type="RefSeq" id="WP_377945012.1">
    <property type="nucleotide sequence ID" value="NZ_JBHUCX010000085.1"/>
</dbReference>
<evidence type="ECO:0000313" key="3">
    <source>
        <dbReference type="Proteomes" id="UP001597079"/>
    </source>
</evidence>
<dbReference type="PANTHER" id="PTHR40469:SF2">
    <property type="entry name" value="GALACTOSE-BINDING DOMAIN-LIKE SUPERFAMILY PROTEIN"/>
    <property type="match status" value="1"/>
</dbReference>
<reference evidence="3" key="1">
    <citation type="journal article" date="2019" name="Int. J. Syst. Evol. Microbiol.">
        <title>The Global Catalogue of Microorganisms (GCM) 10K type strain sequencing project: providing services to taxonomists for standard genome sequencing and annotation.</title>
        <authorList>
            <consortium name="The Broad Institute Genomics Platform"/>
            <consortium name="The Broad Institute Genome Sequencing Center for Infectious Disease"/>
            <person name="Wu L."/>
            <person name="Ma J."/>
        </authorList>
    </citation>
    <scope>NUCLEOTIDE SEQUENCE [LARGE SCALE GENOMIC DNA]</scope>
    <source>
        <strain evidence="3">CGMCC 1.12286</strain>
    </source>
</reference>
<gene>
    <name evidence="2" type="ORF">ACFSB2_20685</name>
</gene>
<dbReference type="Proteomes" id="UP001597079">
    <property type="component" value="Unassembled WGS sequence"/>
</dbReference>
<proteinExistence type="predicted"/>
<dbReference type="SUPFAM" id="SSF52317">
    <property type="entry name" value="Class I glutamine amidotransferase-like"/>
    <property type="match status" value="1"/>
</dbReference>
<keyword evidence="3" id="KW-1185">Reference proteome</keyword>
<organism evidence="2 3">
    <name type="scientific">Alicyclobacillus fodiniaquatilis</name>
    <dbReference type="NCBI Taxonomy" id="1661150"/>
    <lineage>
        <taxon>Bacteria</taxon>
        <taxon>Bacillati</taxon>
        <taxon>Bacillota</taxon>
        <taxon>Bacilli</taxon>
        <taxon>Bacillales</taxon>
        <taxon>Alicyclobacillaceae</taxon>
        <taxon>Alicyclobacillus</taxon>
    </lineage>
</organism>
<dbReference type="PANTHER" id="PTHR40469">
    <property type="entry name" value="SECRETED GLYCOSYL HYDROLASE"/>
    <property type="match status" value="1"/>
</dbReference>
<dbReference type="Gene3D" id="3.40.50.880">
    <property type="match status" value="1"/>
</dbReference>
<accession>A0ABW4JL08</accession>
<name>A0ABW4JL08_9BACL</name>
<feature type="domain" description="ThuA-like" evidence="1">
    <location>
        <begin position="7"/>
        <end position="197"/>
    </location>
</feature>
<evidence type="ECO:0000259" key="1">
    <source>
        <dbReference type="Pfam" id="PF06283"/>
    </source>
</evidence>
<sequence>MSVIKTLLITGENNHDWRRTSSFCKNLLERTGFFQVDVTENPARDLADTASLSNYHLFFLDYNGPDWGEPAKSNLEAAVHDGAGLVVLHAANNAFPDWVAYEKMIGLAWREGAGHGEFHKFKVEITEHDHPVTQGLQDFETWDELYHGLMHMHQAPYQVLARAYSDPKTGGTGQDEPIIIVLEYGRGRVFHLMLGHVWPGDANGSYRGASLIALENEGFQSALKRGCAWAATGAIRDEQR</sequence>
<dbReference type="EMBL" id="JBHUCX010000085">
    <property type="protein sequence ID" value="MFD1677096.1"/>
    <property type="molecule type" value="Genomic_DNA"/>
</dbReference>
<comment type="caution">
    <text evidence="2">The sequence shown here is derived from an EMBL/GenBank/DDBJ whole genome shotgun (WGS) entry which is preliminary data.</text>
</comment>
<dbReference type="InterPro" id="IPR029010">
    <property type="entry name" value="ThuA-like"/>
</dbReference>
<dbReference type="InterPro" id="IPR029062">
    <property type="entry name" value="Class_I_gatase-like"/>
</dbReference>